<dbReference type="PANTHER" id="PTHR48041:SF139">
    <property type="entry name" value="PROTEIN SCARLET"/>
    <property type="match status" value="1"/>
</dbReference>
<feature type="transmembrane region" description="Helical" evidence="6">
    <location>
        <begin position="59"/>
        <end position="76"/>
    </location>
</feature>
<dbReference type="EMBL" id="JAGDFM010000064">
    <property type="protein sequence ID" value="KAG7388234.1"/>
    <property type="molecule type" value="Genomic_DNA"/>
</dbReference>
<comment type="subcellular location">
    <subcellularLocation>
        <location evidence="1">Membrane</location>
        <topology evidence="1">Multi-pass membrane protein</topology>
    </subcellularLocation>
</comment>
<keyword evidence="2" id="KW-0813">Transport</keyword>
<evidence type="ECO:0000313" key="9">
    <source>
        <dbReference type="Proteomes" id="UP000694044"/>
    </source>
</evidence>
<evidence type="ECO:0000256" key="5">
    <source>
        <dbReference type="ARBA" id="ARBA00023136"/>
    </source>
</evidence>
<dbReference type="GO" id="GO:0140359">
    <property type="term" value="F:ABC-type transporter activity"/>
    <property type="evidence" value="ECO:0007669"/>
    <property type="project" value="InterPro"/>
</dbReference>
<sequence length="141" mass="15613">MQILLPFVVLVPAYFLISIGHGFAVFIYLQIMAILVRSASVGLAYAIGCLFRRADIATIMGRLILLPMLLFGGLMVNSDDTPVFFIWINYISPIKFGFDAMMKIFWDEVPSIPCNTTAENCIAHSGAQVLENDALAECTWS</sequence>
<organism evidence="8 9">
    <name type="scientific">Phytophthora pseudosyringae</name>
    <dbReference type="NCBI Taxonomy" id="221518"/>
    <lineage>
        <taxon>Eukaryota</taxon>
        <taxon>Sar</taxon>
        <taxon>Stramenopiles</taxon>
        <taxon>Oomycota</taxon>
        <taxon>Peronosporomycetes</taxon>
        <taxon>Peronosporales</taxon>
        <taxon>Peronosporaceae</taxon>
        <taxon>Phytophthora</taxon>
    </lineage>
</organism>
<protein>
    <submittedName>
        <fullName evidence="8">ATP-binding cassette sub- G member 2</fullName>
    </submittedName>
</protein>
<name>A0A8T1W7Q7_9STRA</name>
<dbReference type="GO" id="GO:0005524">
    <property type="term" value="F:ATP binding"/>
    <property type="evidence" value="ECO:0007669"/>
    <property type="project" value="UniProtKB-KW"/>
</dbReference>
<evidence type="ECO:0000256" key="3">
    <source>
        <dbReference type="ARBA" id="ARBA00022692"/>
    </source>
</evidence>
<comment type="caution">
    <text evidence="8">The sequence shown here is derived from an EMBL/GenBank/DDBJ whole genome shotgun (WGS) entry which is preliminary data.</text>
</comment>
<gene>
    <name evidence="8" type="primary">ABCG2</name>
    <name evidence="8" type="ORF">PHYPSEUDO_012892</name>
</gene>
<dbReference type="InterPro" id="IPR013525">
    <property type="entry name" value="ABC2_TM"/>
</dbReference>
<reference evidence="8" key="1">
    <citation type="submission" date="2021-02" db="EMBL/GenBank/DDBJ databases">
        <authorList>
            <person name="Palmer J.M."/>
        </authorList>
    </citation>
    <scope>NUCLEOTIDE SEQUENCE</scope>
    <source>
        <strain evidence="8">SCRP734</strain>
    </source>
</reference>
<feature type="domain" description="ABC-2 type transporter transmembrane" evidence="7">
    <location>
        <begin position="2"/>
        <end position="105"/>
    </location>
</feature>
<feature type="transmembrane region" description="Helical" evidence="6">
    <location>
        <begin position="25"/>
        <end position="47"/>
    </location>
</feature>
<evidence type="ECO:0000256" key="1">
    <source>
        <dbReference type="ARBA" id="ARBA00004141"/>
    </source>
</evidence>
<keyword evidence="8" id="KW-0547">Nucleotide-binding</keyword>
<dbReference type="GO" id="GO:0016020">
    <property type="term" value="C:membrane"/>
    <property type="evidence" value="ECO:0007669"/>
    <property type="project" value="UniProtKB-SubCell"/>
</dbReference>
<evidence type="ECO:0000256" key="6">
    <source>
        <dbReference type="SAM" id="Phobius"/>
    </source>
</evidence>
<keyword evidence="8" id="KW-0067">ATP-binding</keyword>
<evidence type="ECO:0000256" key="4">
    <source>
        <dbReference type="ARBA" id="ARBA00022989"/>
    </source>
</evidence>
<evidence type="ECO:0000313" key="8">
    <source>
        <dbReference type="EMBL" id="KAG7388234.1"/>
    </source>
</evidence>
<dbReference type="OrthoDB" id="100046at2759"/>
<dbReference type="AlphaFoldDB" id="A0A8T1W7Q7"/>
<dbReference type="InterPro" id="IPR050352">
    <property type="entry name" value="ABCG_transporters"/>
</dbReference>
<evidence type="ECO:0000259" key="7">
    <source>
        <dbReference type="Pfam" id="PF01061"/>
    </source>
</evidence>
<keyword evidence="4 6" id="KW-1133">Transmembrane helix</keyword>
<accession>A0A8T1W7Q7</accession>
<feature type="transmembrane region" description="Helical" evidence="6">
    <location>
        <begin position="82"/>
        <end position="98"/>
    </location>
</feature>
<keyword evidence="3 6" id="KW-0812">Transmembrane</keyword>
<keyword evidence="9" id="KW-1185">Reference proteome</keyword>
<dbReference type="Pfam" id="PF01061">
    <property type="entry name" value="ABC2_membrane"/>
    <property type="match status" value="1"/>
</dbReference>
<dbReference type="Proteomes" id="UP000694044">
    <property type="component" value="Unassembled WGS sequence"/>
</dbReference>
<dbReference type="PANTHER" id="PTHR48041">
    <property type="entry name" value="ABC TRANSPORTER G FAMILY MEMBER 28"/>
    <property type="match status" value="1"/>
</dbReference>
<keyword evidence="5 6" id="KW-0472">Membrane</keyword>
<proteinExistence type="predicted"/>
<evidence type="ECO:0000256" key="2">
    <source>
        <dbReference type="ARBA" id="ARBA00022448"/>
    </source>
</evidence>